<feature type="region of interest" description="Disordered" evidence="1">
    <location>
        <begin position="244"/>
        <end position="305"/>
    </location>
</feature>
<keyword evidence="4" id="KW-1185">Reference proteome</keyword>
<protein>
    <recommendedName>
        <fullName evidence="2">DNA ligase D 3'-phosphoesterase domain-containing protein</fullName>
    </recommendedName>
</protein>
<evidence type="ECO:0000256" key="1">
    <source>
        <dbReference type="SAM" id="MobiDB-lite"/>
    </source>
</evidence>
<dbReference type="EMBL" id="NAJL01000003">
    <property type="protein sequence ID" value="TKA33147.1"/>
    <property type="molecule type" value="Genomic_DNA"/>
</dbReference>
<feature type="region of interest" description="Disordered" evidence="1">
    <location>
        <begin position="194"/>
        <end position="216"/>
    </location>
</feature>
<dbReference type="OrthoDB" id="2588098at2759"/>
<proteinExistence type="predicted"/>
<feature type="region of interest" description="Disordered" evidence="1">
    <location>
        <begin position="1"/>
        <end position="43"/>
    </location>
</feature>
<feature type="compositionally biased region" description="Basic residues" evidence="1">
    <location>
        <begin position="255"/>
        <end position="265"/>
    </location>
</feature>
<organism evidence="3 4">
    <name type="scientific">Salinomyces thailandicus</name>
    <dbReference type="NCBI Taxonomy" id="706561"/>
    <lineage>
        <taxon>Eukaryota</taxon>
        <taxon>Fungi</taxon>
        <taxon>Dikarya</taxon>
        <taxon>Ascomycota</taxon>
        <taxon>Pezizomycotina</taxon>
        <taxon>Dothideomycetes</taxon>
        <taxon>Dothideomycetidae</taxon>
        <taxon>Mycosphaerellales</taxon>
        <taxon>Teratosphaeriaceae</taxon>
        <taxon>Salinomyces</taxon>
    </lineage>
</organism>
<evidence type="ECO:0000313" key="4">
    <source>
        <dbReference type="Proteomes" id="UP000308549"/>
    </source>
</evidence>
<name>A0A4U0UD26_9PEZI</name>
<accession>A0A4U0UD26</accession>
<reference evidence="3 4" key="1">
    <citation type="submission" date="2017-03" db="EMBL/GenBank/DDBJ databases">
        <title>Genomes of endolithic fungi from Antarctica.</title>
        <authorList>
            <person name="Coleine C."/>
            <person name="Masonjones S."/>
            <person name="Stajich J.E."/>
        </authorList>
    </citation>
    <scope>NUCLEOTIDE SEQUENCE [LARGE SCALE GENOMIC DNA]</scope>
    <source>
        <strain evidence="3 4">CCFEE 6315</strain>
    </source>
</reference>
<dbReference type="Proteomes" id="UP000308549">
    <property type="component" value="Unassembled WGS sequence"/>
</dbReference>
<gene>
    <name evidence="3" type="ORF">B0A50_00700</name>
</gene>
<comment type="caution">
    <text evidence="3">The sequence shown here is derived from an EMBL/GenBank/DDBJ whole genome shotgun (WGS) entry which is preliminary data.</text>
</comment>
<sequence>MQPSSLARSISPPPTRKQSKSLLKAPESAVEHDTGDINAETNPPVELLDGAPTLAAVEAGQAQIQDHLDYFAKHLGNTARQQPGPRLDIEDFQNLYKRNQHSQGCHFVIHQHDHPISGVHYDLRLQFSESSAISFAVPYGMPGNANSIRPNRMAIETRVHNLWNNLIESASHATGSLLIWDTGEYEVLPRPQKQHRLTDDELSDAEEPTDQRPQNERLATAFQSRHIHLRLHGTRLPPNYTLALRLPSTHTFKPPPRKPSRKRRRLDPGKAAALAKQKAMPVSSDTEDENPANSDPASRSPQADWDAALASEDDDDDETTAALIRATNAYPGATNTINSIHQRHWFLTLDRSSSGFHKARSGPEKGRWVGGWAGEPFFVRGRDVERSVVTGRNADEVMRDEGVERFVGRKMWRAILE</sequence>
<dbReference type="PANTHER" id="PTHR39465:SF1">
    <property type="entry name" value="DNA LIGASE D 3'-PHOSPHOESTERASE DOMAIN-CONTAINING PROTEIN"/>
    <property type="match status" value="1"/>
</dbReference>
<evidence type="ECO:0000313" key="3">
    <source>
        <dbReference type="EMBL" id="TKA33147.1"/>
    </source>
</evidence>
<dbReference type="PANTHER" id="PTHR39465">
    <property type="entry name" value="DNA LIGASE D, 3'-PHOSPHOESTERASE DOMAIN"/>
    <property type="match status" value="1"/>
</dbReference>
<feature type="compositionally biased region" description="Polar residues" evidence="1">
    <location>
        <begin position="291"/>
        <end position="301"/>
    </location>
</feature>
<dbReference type="AlphaFoldDB" id="A0A4U0UD26"/>
<dbReference type="Pfam" id="PF13298">
    <property type="entry name" value="LigD_N"/>
    <property type="match status" value="1"/>
</dbReference>
<evidence type="ECO:0000259" key="2">
    <source>
        <dbReference type="Pfam" id="PF13298"/>
    </source>
</evidence>
<feature type="domain" description="DNA ligase D 3'-phosphoesterase" evidence="2">
    <location>
        <begin position="110"/>
        <end position="242"/>
    </location>
</feature>
<dbReference type="InterPro" id="IPR014144">
    <property type="entry name" value="LigD_PE_domain"/>
</dbReference>